<evidence type="ECO:0000313" key="1">
    <source>
        <dbReference type="EMBL" id="PRQ22173.1"/>
    </source>
</evidence>
<keyword evidence="2" id="KW-1185">Reference proteome</keyword>
<organism evidence="1 2">
    <name type="scientific">Rosa chinensis</name>
    <name type="common">China rose</name>
    <dbReference type="NCBI Taxonomy" id="74649"/>
    <lineage>
        <taxon>Eukaryota</taxon>
        <taxon>Viridiplantae</taxon>
        <taxon>Streptophyta</taxon>
        <taxon>Embryophyta</taxon>
        <taxon>Tracheophyta</taxon>
        <taxon>Spermatophyta</taxon>
        <taxon>Magnoliopsida</taxon>
        <taxon>eudicotyledons</taxon>
        <taxon>Gunneridae</taxon>
        <taxon>Pentapetalae</taxon>
        <taxon>rosids</taxon>
        <taxon>fabids</taxon>
        <taxon>Rosales</taxon>
        <taxon>Rosaceae</taxon>
        <taxon>Rosoideae</taxon>
        <taxon>Rosoideae incertae sedis</taxon>
        <taxon>Rosa</taxon>
    </lineage>
</organism>
<comment type="caution">
    <text evidence="1">The sequence shown here is derived from an EMBL/GenBank/DDBJ whole genome shotgun (WGS) entry which is preliminary data.</text>
</comment>
<sequence>MVLLIHHCCRSTLADQSGNFNFVWSLRTITVGLNPIWINFE</sequence>
<dbReference type="EMBL" id="PDCK01000044">
    <property type="protein sequence ID" value="PRQ22173.1"/>
    <property type="molecule type" value="Genomic_DNA"/>
</dbReference>
<dbReference type="Proteomes" id="UP000238479">
    <property type="component" value="Chromosome 6"/>
</dbReference>
<dbReference type="Gramene" id="PRQ22173">
    <property type="protein sequence ID" value="PRQ22173"/>
    <property type="gene ID" value="RchiOBHm_Chr6g0247351"/>
</dbReference>
<proteinExistence type="predicted"/>
<accession>A0A2P6PJR2</accession>
<name>A0A2P6PJR2_ROSCH</name>
<evidence type="ECO:0000313" key="2">
    <source>
        <dbReference type="Proteomes" id="UP000238479"/>
    </source>
</evidence>
<protein>
    <submittedName>
        <fullName evidence="1">Uncharacterized protein</fullName>
    </submittedName>
</protein>
<gene>
    <name evidence="1" type="ORF">RchiOBHm_Chr6g0247351</name>
</gene>
<reference evidence="1 2" key="1">
    <citation type="journal article" date="2018" name="Nat. Genet.">
        <title>The Rosa genome provides new insights in the design of modern roses.</title>
        <authorList>
            <person name="Bendahmane M."/>
        </authorList>
    </citation>
    <scope>NUCLEOTIDE SEQUENCE [LARGE SCALE GENOMIC DNA]</scope>
    <source>
        <strain evidence="2">cv. Old Blush</strain>
    </source>
</reference>
<dbReference type="AlphaFoldDB" id="A0A2P6PJR2"/>